<protein>
    <submittedName>
        <fullName evidence="2">Uncharacterized protein</fullName>
    </submittedName>
</protein>
<keyword evidence="1" id="KW-1133">Transmembrane helix</keyword>
<feature type="transmembrane region" description="Helical" evidence="1">
    <location>
        <begin position="50"/>
        <end position="70"/>
    </location>
</feature>
<evidence type="ECO:0000313" key="2">
    <source>
        <dbReference type="EMBL" id="ETO20515.1"/>
    </source>
</evidence>
<comment type="caution">
    <text evidence="2">The sequence shown here is derived from an EMBL/GenBank/DDBJ whole genome shotgun (WGS) entry which is preliminary data.</text>
</comment>
<keyword evidence="1" id="KW-0472">Membrane</keyword>
<accession>X6N2M6</accession>
<name>X6N2M6_RETFI</name>
<dbReference type="Proteomes" id="UP000023152">
    <property type="component" value="Unassembled WGS sequence"/>
</dbReference>
<evidence type="ECO:0000256" key="1">
    <source>
        <dbReference type="SAM" id="Phobius"/>
    </source>
</evidence>
<dbReference type="EMBL" id="ASPP01012532">
    <property type="protein sequence ID" value="ETO20515.1"/>
    <property type="molecule type" value="Genomic_DNA"/>
</dbReference>
<dbReference type="AlphaFoldDB" id="X6N2M6"/>
<keyword evidence="3" id="KW-1185">Reference proteome</keyword>
<sequence>MVSEQDYQEQTLSFEWMSLLNPSLVLLAKRSSQKRLCEMAKKCLKTFQTLLLHIILYVCNVLKILTIFFFEHLQKKKKKRILGTINDLLICVEIFDENEVPMSVWNEINSIFNVVDGIDGFLDLCLRSAEIKLVKQLLKFETQPIPSKASNVLNAWGSCVSVYTHVVRLHRIGQRQKHHLSEKTHTKMDRIVREFNERYVPVIIRLLPQLIEKSNECKVDYPFTRYKTLCMGTHTATTIAPLFSGHCGLVRSNRYSICKVILFFFVSATATPNKRDELGKHAYKHDHTNADMIHSWLCLFDAIHLNLKEFVTMVDELLSEKVSSKCTQDNPWLYKIDKMPKSKSQHFRALDNIAYVTLCLLIMTLSVESTHAKYNESKKALMQWREIVIEKLKLLAEHDLLFQKELVSLKVNKLFCFNSSIKPDPL</sequence>
<keyword evidence="1" id="KW-0812">Transmembrane</keyword>
<reference evidence="2 3" key="1">
    <citation type="journal article" date="2013" name="Curr. Biol.">
        <title>The Genome of the Foraminiferan Reticulomyxa filosa.</title>
        <authorList>
            <person name="Glockner G."/>
            <person name="Hulsmann N."/>
            <person name="Schleicher M."/>
            <person name="Noegel A.A."/>
            <person name="Eichinger L."/>
            <person name="Gallinger C."/>
            <person name="Pawlowski J."/>
            <person name="Sierra R."/>
            <person name="Euteneuer U."/>
            <person name="Pillet L."/>
            <person name="Moustafa A."/>
            <person name="Platzer M."/>
            <person name="Groth M."/>
            <person name="Szafranski K."/>
            <person name="Schliwa M."/>
        </authorList>
    </citation>
    <scope>NUCLEOTIDE SEQUENCE [LARGE SCALE GENOMIC DNA]</scope>
</reference>
<gene>
    <name evidence="2" type="ORF">RFI_16702</name>
</gene>
<organism evidence="2 3">
    <name type="scientific">Reticulomyxa filosa</name>
    <dbReference type="NCBI Taxonomy" id="46433"/>
    <lineage>
        <taxon>Eukaryota</taxon>
        <taxon>Sar</taxon>
        <taxon>Rhizaria</taxon>
        <taxon>Retaria</taxon>
        <taxon>Foraminifera</taxon>
        <taxon>Monothalamids</taxon>
        <taxon>Reticulomyxidae</taxon>
        <taxon>Reticulomyxa</taxon>
    </lineage>
</organism>
<evidence type="ECO:0000313" key="3">
    <source>
        <dbReference type="Proteomes" id="UP000023152"/>
    </source>
</evidence>
<proteinExistence type="predicted"/>